<dbReference type="PROSITE" id="PS50990">
    <property type="entry name" value="PEPTIDASE_C39"/>
    <property type="match status" value="1"/>
</dbReference>
<dbReference type="GO" id="GO:0016020">
    <property type="term" value="C:membrane"/>
    <property type="evidence" value="ECO:0007669"/>
    <property type="project" value="InterPro"/>
</dbReference>
<name>A0A6J4ST17_9SPHN</name>
<accession>A0A6J4ST17</accession>
<evidence type="ECO:0000313" key="3">
    <source>
        <dbReference type="EMBL" id="CAA9504581.1"/>
    </source>
</evidence>
<sequence length="236" mass="25392">MIAARRSTAVLLAPLLLGACAGGDALTPAFGISTGPIGDFAVPVQTFEDRRFATVVRQKYDFSCGSAALATLLRYHYALDQDEEASFRGMWAAGDRAQIRRVGFSLLDMKRHLATLGYQADGFKVSLEEIAEANVPGIALIDVNGYKHFVVVKGVSPAEVLVGDPALGLKTMPAGEFKAAWNGIYFALNSKLDVGRRNFNNAAAWSRFARAPTGAGFTDPVSQQALMLTAPFLREF</sequence>
<reference evidence="3" key="1">
    <citation type="submission" date="2020-02" db="EMBL/GenBank/DDBJ databases">
        <authorList>
            <person name="Meier V. D."/>
        </authorList>
    </citation>
    <scope>NUCLEOTIDE SEQUENCE</scope>
    <source>
        <strain evidence="3">AVDCRST_MAG91</strain>
    </source>
</reference>
<dbReference type="AlphaFoldDB" id="A0A6J4ST17"/>
<dbReference type="EMBL" id="CADCVX010000255">
    <property type="protein sequence ID" value="CAA9504581.1"/>
    <property type="molecule type" value="Genomic_DNA"/>
</dbReference>
<dbReference type="Gene3D" id="3.90.70.10">
    <property type="entry name" value="Cysteine proteinases"/>
    <property type="match status" value="1"/>
</dbReference>
<feature type="signal peptide" evidence="1">
    <location>
        <begin position="1"/>
        <end position="21"/>
    </location>
</feature>
<feature type="chain" id="PRO_5027073535" evidence="1">
    <location>
        <begin position="22"/>
        <end position="236"/>
    </location>
</feature>
<gene>
    <name evidence="3" type="ORF">AVDCRST_MAG91-1248</name>
</gene>
<dbReference type="CDD" id="cd02423">
    <property type="entry name" value="Peptidase_C39G"/>
    <property type="match status" value="1"/>
</dbReference>
<keyword evidence="1" id="KW-0732">Signal</keyword>
<dbReference type="PROSITE" id="PS51257">
    <property type="entry name" value="PROKAR_LIPOPROTEIN"/>
    <property type="match status" value="1"/>
</dbReference>
<proteinExistence type="predicted"/>
<protein>
    <submittedName>
        <fullName evidence="3">Bacteriocin resistance protein peptidase C39</fullName>
    </submittedName>
</protein>
<organism evidence="3">
    <name type="scientific">uncultured Sphingomonadaceae bacterium</name>
    <dbReference type="NCBI Taxonomy" id="169976"/>
    <lineage>
        <taxon>Bacteria</taxon>
        <taxon>Pseudomonadati</taxon>
        <taxon>Pseudomonadota</taxon>
        <taxon>Alphaproteobacteria</taxon>
        <taxon>Sphingomonadales</taxon>
        <taxon>Sphingomonadaceae</taxon>
        <taxon>environmental samples</taxon>
    </lineage>
</organism>
<dbReference type="GO" id="GO:0005524">
    <property type="term" value="F:ATP binding"/>
    <property type="evidence" value="ECO:0007669"/>
    <property type="project" value="InterPro"/>
</dbReference>
<dbReference type="InterPro" id="IPR005074">
    <property type="entry name" value="Peptidase_C39"/>
</dbReference>
<evidence type="ECO:0000256" key="1">
    <source>
        <dbReference type="SAM" id="SignalP"/>
    </source>
</evidence>
<dbReference type="GO" id="GO:0006508">
    <property type="term" value="P:proteolysis"/>
    <property type="evidence" value="ECO:0007669"/>
    <property type="project" value="InterPro"/>
</dbReference>
<dbReference type="Pfam" id="PF03412">
    <property type="entry name" value="Peptidase_C39"/>
    <property type="match status" value="1"/>
</dbReference>
<feature type="domain" description="Peptidase C39" evidence="2">
    <location>
        <begin position="58"/>
        <end position="188"/>
    </location>
</feature>
<dbReference type="GO" id="GO:0008233">
    <property type="term" value="F:peptidase activity"/>
    <property type="evidence" value="ECO:0007669"/>
    <property type="project" value="InterPro"/>
</dbReference>
<evidence type="ECO:0000259" key="2">
    <source>
        <dbReference type="PROSITE" id="PS50990"/>
    </source>
</evidence>